<dbReference type="RefSeq" id="WP_009610974.1">
    <property type="nucleotide sequence ID" value="NZ_DOLB01000102.1"/>
</dbReference>
<evidence type="ECO:0000256" key="4">
    <source>
        <dbReference type="ARBA" id="ARBA00023125"/>
    </source>
</evidence>
<reference evidence="6 7" key="1">
    <citation type="journal article" date="2018" name="Nat. Biotechnol.">
        <title>A standardized bacterial taxonomy based on genome phylogeny substantially revises the tree of life.</title>
        <authorList>
            <person name="Parks D.H."/>
            <person name="Chuvochina M."/>
            <person name="Waite D.W."/>
            <person name="Rinke C."/>
            <person name="Skarshewski A."/>
            <person name="Chaumeil P.A."/>
            <person name="Hugenholtz P."/>
        </authorList>
    </citation>
    <scope>NUCLEOTIDE SEQUENCE [LARGE SCALE GENOMIC DNA]</scope>
    <source>
        <strain evidence="6">UBA12544</strain>
    </source>
</reference>
<feature type="domain" description="HTH cro/C1-type" evidence="5">
    <location>
        <begin position="131"/>
        <end position="157"/>
    </location>
</feature>
<gene>
    <name evidence="6" type="ORF">DEA61_07090</name>
</gene>
<keyword evidence="4" id="KW-0238">DNA-binding</keyword>
<keyword evidence="3" id="KW-0159">Chromosome partition</keyword>
<dbReference type="SMART" id="SM00470">
    <property type="entry name" value="ParB"/>
    <property type="match status" value="1"/>
</dbReference>
<dbReference type="GO" id="GO:0005694">
    <property type="term" value="C:chromosome"/>
    <property type="evidence" value="ECO:0007669"/>
    <property type="project" value="TreeGrafter"/>
</dbReference>
<evidence type="ECO:0000256" key="2">
    <source>
        <dbReference type="ARBA" id="ARBA00006295"/>
    </source>
</evidence>
<dbReference type="InterPro" id="IPR050336">
    <property type="entry name" value="Chromosome_partition/occlusion"/>
</dbReference>
<dbReference type="FunFam" id="1.10.10.2830:FF:000001">
    <property type="entry name" value="Chromosome partitioning protein ParB"/>
    <property type="match status" value="1"/>
</dbReference>
<dbReference type="InterPro" id="IPR001387">
    <property type="entry name" value="Cro/C1-type_HTH"/>
</dbReference>
<comment type="similarity">
    <text evidence="2">Belongs to the ParB family.</text>
</comment>
<name>A0A124FCC2_9THEO</name>
<dbReference type="OMA" id="KCIVKEY"/>
<sequence length="287" mass="32897">MAGKKGLGRGLQALIPEYREEEAQGVETVQIDKIFPNQYQPRKHFNEESLRELADSIKEHGIVQPLVVRRQGTGYQLVAGERRWRAAKIAGLKEVPVIIRDLDDLQVMEIALIENLQREDLNPIEEAKAYKTLMEQFNLTQEEIAKKIGKSRSVIANSIRLLNLDDRVQEMLIEGKITVGHAKVILSITSKTLQYEAAKKIVEDGLNVRETEKLVKTLLSRSEKTKEKRKDKRIDVHIREIEDNLCSLLGTKVQILQKGKEKGIIQIEYYGEEDLTRILDIIYGFEK</sequence>
<protein>
    <submittedName>
        <fullName evidence="6">ParB/RepB/Spo0J family partition protein</fullName>
    </submittedName>
</protein>
<dbReference type="PANTHER" id="PTHR33375">
    <property type="entry name" value="CHROMOSOME-PARTITIONING PROTEIN PARB-RELATED"/>
    <property type="match status" value="1"/>
</dbReference>
<dbReference type="CDD" id="cd16393">
    <property type="entry name" value="SPO0J_N"/>
    <property type="match status" value="1"/>
</dbReference>
<dbReference type="EMBL" id="DOLB01000102">
    <property type="protein sequence ID" value="HBT49578.1"/>
    <property type="molecule type" value="Genomic_DNA"/>
</dbReference>
<dbReference type="Pfam" id="PF17762">
    <property type="entry name" value="HTH_ParB"/>
    <property type="match status" value="1"/>
</dbReference>
<dbReference type="InterPro" id="IPR003115">
    <property type="entry name" value="ParB_N"/>
</dbReference>
<dbReference type="GO" id="GO:0003677">
    <property type="term" value="F:DNA binding"/>
    <property type="evidence" value="ECO:0007669"/>
    <property type="project" value="UniProtKB-KW"/>
</dbReference>
<organism evidence="6 7">
    <name type="scientific">Caldanaerobacter subterraneus</name>
    <dbReference type="NCBI Taxonomy" id="911092"/>
    <lineage>
        <taxon>Bacteria</taxon>
        <taxon>Bacillati</taxon>
        <taxon>Bacillota</taxon>
        <taxon>Clostridia</taxon>
        <taxon>Thermoanaerobacterales</taxon>
        <taxon>Thermoanaerobacteraceae</taxon>
        <taxon>Caldanaerobacter</taxon>
    </lineage>
</organism>
<dbReference type="InterPro" id="IPR057240">
    <property type="entry name" value="ParB_dimer_C"/>
</dbReference>
<dbReference type="InterPro" id="IPR041468">
    <property type="entry name" value="HTH_ParB/Spo0J"/>
</dbReference>
<dbReference type="Gene3D" id="3.90.1530.30">
    <property type="match status" value="1"/>
</dbReference>
<evidence type="ECO:0000256" key="1">
    <source>
        <dbReference type="ARBA" id="ARBA00004453"/>
    </source>
</evidence>
<dbReference type="AlphaFoldDB" id="A0A124FCC2"/>
<dbReference type="NCBIfam" id="TIGR00180">
    <property type="entry name" value="parB_part"/>
    <property type="match status" value="1"/>
</dbReference>
<dbReference type="Pfam" id="PF02195">
    <property type="entry name" value="ParB_N"/>
    <property type="match status" value="1"/>
</dbReference>
<dbReference type="GO" id="GO:0007059">
    <property type="term" value="P:chromosome segregation"/>
    <property type="evidence" value="ECO:0007669"/>
    <property type="project" value="UniProtKB-KW"/>
</dbReference>
<proteinExistence type="inferred from homology"/>
<dbReference type="InterPro" id="IPR036086">
    <property type="entry name" value="ParB/Sulfiredoxin_sf"/>
</dbReference>
<dbReference type="Proteomes" id="UP000264445">
    <property type="component" value="Unassembled WGS sequence"/>
</dbReference>
<comment type="subcellular location">
    <subcellularLocation>
        <location evidence="1">Cytoplasm</location>
        <location evidence="1">Nucleoid</location>
    </subcellularLocation>
</comment>
<dbReference type="Pfam" id="PF23552">
    <property type="entry name" value="ParB_C"/>
    <property type="match status" value="1"/>
</dbReference>
<dbReference type="PROSITE" id="PS50943">
    <property type="entry name" value="HTH_CROC1"/>
    <property type="match status" value="1"/>
</dbReference>
<comment type="caution">
    <text evidence="6">The sequence shown here is derived from an EMBL/GenBank/DDBJ whole genome shotgun (WGS) entry which is preliminary data.</text>
</comment>
<dbReference type="SUPFAM" id="SSF110849">
    <property type="entry name" value="ParB/Sulfiredoxin"/>
    <property type="match status" value="1"/>
</dbReference>
<dbReference type="Gene3D" id="1.10.10.2830">
    <property type="match status" value="1"/>
</dbReference>
<evidence type="ECO:0000259" key="5">
    <source>
        <dbReference type="PROSITE" id="PS50943"/>
    </source>
</evidence>
<evidence type="ECO:0000313" key="7">
    <source>
        <dbReference type="Proteomes" id="UP000264445"/>
    </source>
</evidence>
<dbReference type="SUPFAM" id="SSF109709">
    <property type="entry name" value="KorB DNA-binding domain-like"/>
    <property type="match status" value="1"/>
</dbReference>
<dbReference type="InterPro" id="IPR004437">
    <property type="entry name" value="ParB/RepB/Spo0J"/>
</dbReference>
<accession>A0A124FCC2</accession>
<dbReference type="FunFam" id="3.90.1530.30:FF:000001">
    <property type="entry name" value="Chromosome partitioning protein ParB"/>
    <property type="match status" value="1"/>
</dbReference>
<dbReference type="GO" id="GO:0045881">
    <property type="term" value="P:positive regulation of sporulation resulting in formation of a cellular spore"/>
    <property type="evidence" value="ECO:0007669"/>
    <property type="project" value="TreeGrafter"/>
</dbReference>
<dbReference type="GO" id="GO:0009295">
    <property type="term" value="C:nucleoid"/>
    <property type="evidence" value="ECO:0007669"/>
    <property type="project" value="UniProtKB-SubCell"/>
</dbReference>
<dbReference type="PANTHER" id="PTHR33375:SF1">
    <property type="entry name" value="CHROMOSOME-PARTITIONING PROTEIN PARB-RELATED"/>
    <property type="match status" value="1"/>
</dbReference>
<evidence type="ECO:0000313" key="6">
    <source>
        <dbReference type="EMBL" id="HBT49578.1"/>
    </source>
</evidence>
<evidence type="ECO:0000256" key="3">
    <source>
        <dbReference type="ARBA" id="ARBA00022829"/>
    </source>
</evidence>